<evidence type="ECO:0000313" key="16">
    <source>
        <dbReference type="EMBL" id="KAK2075114.1"/>
    </source>
</evidence>
<feature type="compositionally biased region" description="Basic and acidic residues" evidence="14">
    <location>
        <begin position="10"/>
        <end position="23"/>
    </location>
</feature>
<comment type="caution">
    <text evidence="16">The sequence shown here is derived from an EMBL/GenBank/DDBJ whole genome shotgun (WGS) entry which is preliminary data.</text>
</comment>
<keyword evidence="17" id="KW-1185">Reference proteome</keyword>
<keyword evidence="8" id="KW-0119">Carbohydrate metabolism</keyword>
<evidence type="ECO:0000256" key="6">
    <source>
        <dbReference type="ARBA" id="ARBA00022968"/>
    </source>
</evidence>
<keyword evidence="7" id="KW-0325">Glycoprotein</keyword>
<feature type="region of interest" description="Disordered" evidence="14">
    <location>
        <begin position="1"/>
        <end position="102"/>
    </location>
</feature>
<dbReference type="Gene3D" id="3.20.20.80">
    <property type="entry name" value="Glycosidases"/>
    <property type="match status" value="1"/>
</dbReference>
<dbReference type="EMBL" id="JAQQPM010000009">
    <property type="protein sequence ID" value="KAK2075114.1"/>
    <property type="molecule type" value="Genomic_DNA"/>
</dbReference>
<evidence type="ECO:0000256" key="1">
    <source>
        <dbReference type="ARBA" id="ARBA00000382"/>
    </source>
</evidence>
<feature type="region of interest" description="Disordered" evidence="14">
    <location>
        <begin position="358"/>
        <end position="439"/>
    </location>
</feature>
<comment type="subcellular location">
    <subcellularLocation>
        <location evidence="2">Cell membrane</location>
        <topology evidence="2">Single-pass type II membrane protein</topology>
    </subcellularLocation>
</comment>
<keyword evidence="6" id="KW-0735">Signal-anchor</keyword>
<keyword evidence="15" id="KW-0472">Membrane</keyword>
<evidence type="ECO:0000256" key="5">
    <source>
        <dbReference type="ARBA" id="ARBA00022801"/>
    </source>
</evidence>
<dbReference type="FunFam" id="3.20.20.80:FF:000151">
    <property type="entry name" value="Glucan endo-1,3-beta-glucosidase btgC"/>
    <property type="match status" value="1"/>
</dbReference>
<keyword evidence="15" id="KW-1133">Transmembrane helix</keyword>
<dbReference type="SUPFAM" id="SSF51445">
    <property type="entry name" value="(Trans)glycosidases"/>
    <property type="match status" value="1"/>
</dbReference>
<dbReference type="InterPro" id="IPR017853">
    <property type="entry name" value="GH"/>
</dbReference>
<dbReference type="EC" id="3.2.1.39" evidence="4"/>
<evidence type="ECO:0000256" key="9">
    <source>
        <dbReference type="ARBA" id="ARBA00023326"/>
    </source>
</evidence>
<keyword evidence="9" id="KW-0624">Polysaccharide degradation</keyword>
<sequence>MVTSSTKQQSKADADTGCKHVTDPDPADAPEPKRSKAAGEGQEQQTIEEAMGLKDVKEQKGSREAASPRDEGEKPVVSTEPPPESLRSGETAVEANGRGGSTPSSILEKGIIYFFFRGRVNVQKPEEVSDIARSYIILRPVENDAKLGTGPIGDAGNSRLCAIPKKKLPQNGQDRWMAFVEMAGASFPQLKEEFLSSSEYQTQTAGERHTPAATPVGEGVYAITTTGRESHLVYMITIPEKLGEVQMEIGLKEKGSFVLSTKNPEAEAPPGTSLPKGAEYPSKIMEEFRSLRWLPTQPKHLDYAYAQFLLIAIERQQTREWEQYSPYLWDDHFSQADSDAISDQGSHSSLVRLDVVARVPGDATPGQRTPSRSPHSFGGDEYDPYGDYSTHRLPNLGMVDPNEIDDDGDDGINYGRRGPSTSVLSLGGSSRNGGEGANVASGATAGTIMGSLTGRNSNGDGGHYAPVNSASTAYSGAGANGSALKSGTSAAGGEKSQRKSSSGARWRKFRLLILLVIGLLVVVGAAVGVTVGIESRVKSEKSASSTSSSSSNTAGDLDINSPEIQSLMNNANLHKVFPGINYTPVNTQYPDCLTNPPSQNNITKDMAVLSQLTNTIRLYGTDCKQTEMVLHALVHLKLDSTVKVWLGVWQDGNETTNARQLAQTWDILDKKQMSTSQLGNLLDEASDLILANIHPFVGGVNAKDAASWTYSFWETHDAGFFKSDNSRNIISETGWPSQGGTYCGSSAVTDCPDAAVAGIDQMNQFMSDWVCQALANGTQYFWFEAFDEPWKLQTDGGSQDWEEHWGLMDVDRNLKSGVKIPTCGGKTVG</sequence>
<evidence type="ECO:0000256" key="10">
    <source>
        <dbReference type="ARBA" id="ARBA00037649"/>
    </source>
</evidence>
<comment type="catalytic activity">
    <reaction evidence="1">
        <text>Hydrolysis of (1-&gt;3)-beta-D-glucosidic linkages in (1-&gt;3)-beta-D-glucans.</text>
        <dbReference type="EC" id="3.2.1.39"/>
    </reaction>
</comment>
<feature type="compositionally biased region" description="Basic and acidic residues" evidence="14">
    <location>
        <begin position="51"/>
        <end position="74"/>
    </location>
</feature>
<evidence type="ECO:0000256" key="8">
    <source>
        <dbReference type="ARBA" id="ARBA00023277"/>
    </source>
</evidence>
<reference evidence="16" key="1">
    <citation type="journal article" date="2023" name="Mol. Plant Microbe Interact.">
        <title>Elucidating the Obligate Nature and Biological Capacity of an Invasive Fungal Corn Pathogen.</title>
        <authorList>
            <person name="MacCready J.S."/>
            <person name="Roggenkamp E.M."/>
            <person name="Gdanetz K."/>
            <person name="Chilvers M.I."/>
        </authorList>
    </citation>
    <scope>NUCLEOTIDE SEQUENCE</scope>
    <source>
        <strain evidence="16">PM02</strain>
    </source>
</reference>
<dbReference type="AlphaFoldDB" id="A0AAD9IDA4"/>
<keyword evidence="5" id="KW-0378">Hydrolase</keyword>
<feature type="compositionally biased region" description="Low complexity" evidence="14">
    <location>
        <begin position="542"/>
        <end position="551"/>
    </location>
</feature>
<evidence type="ECO:0000256" key="2">
    <source>
        <dbReference type="ARBA" id="ARBA00004401"/>
    </source>
</evidence>
<dbReference type="GO" id="GO:0005886">
    <property type="term" value="C:plasma membrane"/>
    <property type="evidence" value="ECO:0007669"/>
    <property type="project" value="UniProtKB-SubCell"/>
</dbReference>
<accession>A0AAD9IDA4</accession>
<feature type="region of interest" description="Disordered" evidence="14">
    <location>
        <begin position="537"/>
        <end position="559"/>
    </location>
</feature>
<dbReference type="PANTHER" id="PTHR34776">
    <property type="entry name" value="F17F16.3 PROTEIN"/>
    <property type="match status" value="1"/>
</dbReference>
<evidence type="ECO:0000256" key="14">
    <source>
        <dbReference type="SAM" id="MobiDB-lite"/>
    </source>
</evidence>
<comment type="similarity">
    <text evidence="3 13">Belongs to the glycosyl hydrolase 17 family.</text>
</comment>
<organism evidence="16 17">
    <name type="scientific">Phyllachora maydis</name>
    <dbReference type="NCBI Taxonomy" id="1825666"/>
    <lineage>
        <taxon>Eukaryota</taxon>
        <taxon>Fungi</taxon>
        <taxon>Dikarya</taxon>
        <taxon>Ascomycota</taxon>
        <taxon>Pezizomycotina</taxon>
        <taxon>Sordariomycetes</taxon>
        <taxon>Sordariomycetidae</taxon>
        <taxon>Phyllachorales</taxon>
        <taxon>Phyllachoraceae</taxon>
        <taxon>Phyllachora</taxon>
    </lineage>
</organism>
<feature type="region of interest" description="Disordered" evidence="14">
    <location>
        <begin position="476"/>
        <end position="501"/>
    </location>
</feature>
<evidence type="ECO:0000256" key="7">
    <source>
        <dbReference type="ARBA" id="ARBA00023180"/>
    </source>
</evidence>
<protein>
    <recommendedName>
        <fullName evidence="4">glucan endo-1,3-beta-D-glucosidase</fullName>
        <ecNumber evidence="4">3.2.1.39</ecNumber>
    </recommendedName>
    <alternativeName>
        <fullName evidence="12">Endo-1,3-beta-glucanase btgC</fullName>
    </alternativeName>
    <alternativeName>
        <fullName evidence="11">Laminarinase btgC</fullName>
    </alternativeName>
</protein>
<dbReference type="Proteomes" id="UP001217918">
    <property type="component" value="Unassembled WGS sequence"/>
</dbReference>
<feature type="compositionally biased region" description="Polar residues" evidence="14">
    <location>
        <begin position="419"/>
        <end position="429"/>
    </location>
</feature>
<dbReference type="InterPro" id="IPR000490">
    <property type="entry name" value="Glyco_hydro_17"/>
</dbReference>
<proteinExistence type="inferred from homology"/>
<evidence type="ECO:0000256" key="15">
    <source>
        <dbReference type="SAM" id="Phobius"/>
    </source>
</evidence>
<evidence type="ECO:0000256" key="11">
    <source>
        <dbReference type="ARBA" id="ARBA00042373"/>
    </source>
</evidence>
<evidence type="ECO:0000256" key="12">
    <source>
        <dbReference type="ARBA" id="ARBA00043078"/>
    </source>
</evidence>
<feature type="transmembrane region" description="Helical" evidence="15">
    <location>
        <begin position="511"/>
        <end position="533"/>
    </location>
</feature>
<dbReference type="GO" id="GO:0000272">
    <property type="term" value="P:polysaccharide catabolic process"/>
    <property type="evidence" value="ECO:0007669"/>
    <property type="project" value="UniProtKB-KW"/>
</dbReference>
<dbReference type="PANTHER" id="PTHR34776:SF1">
    <property type="entry name" value="F17F16.3 PROTEIN"/>
    <property type="match status" value="1"/>
</dbReference>
<comment type="function">
    <text evidence="10">Glucanases play a role in cell expansion during growth, in cell-cell fusion during mating, and in spore release during sporulation. This enzyme may be involved in beta-glucan degradation. Active on laminarin and lichenan.</text>
</comment>
<dbReference type="GO" id="GO:0042973">
    <property type="term" value="F:glucan endo-1,3-beta-D-glucosidase activity"/>
    <property type="evidence" value="ECO:0007669"/>
    <property type="project" value="UniProtKB-EC"/>
</dbReference>
<evidence type="ECO:0000256" key="3">
    <source>
        <dbReference type="ARBA" id="ARBA00008773"/>
    </source>
</evidence>
<keyword evidence="15" id="KW-0812">Transmembrane</keyword>
<name>A0AAD9IDA4_9PEZI</name>
<gene>
    <name evidence="16" type="ORF">P8C59_009266</name>
</gene>
<evidence type="ECO:0000256" key="13">
    <source>
        <dbReference type="RuleBase" id="RU004335"/>
    </source>
</evidence>
<dbReference type="Pfam" id="PF00332">
    <property type="entry name" value="Glyco_hydro_17"/>
    <property type="match status" value="1"/>
</dbReference>
<evidence type="ECO:0000256" key="4">
    <source>
        <dbReference type="ARBA" id="ARBA00012780"/>
    </source>
</evidence>
<evidence type="ECO:0000313" key="17">
    <source>
        <dbReference type="Proteomes" id="UP001217918"/>
    </source>
</evidence>